<name>A0A9P7ZVJ5_9HYPO</name>
<feature type="domain" description="Calcineurin-like phosphoesterase" evidence="1">
    <location>
        <begin position="56"/>
        <end position="230"/>
    </location>
</feature>
<dbReference type="InterPro" id="IPR004843">
    <property type="entry name" value="Calcineurin-like_PHP"/>
</dbReference>
<organism evidence="2 3">
    <name type="scientific">Emericellopsis atlantica</name>
    <dbReference type="NCBI Taxonomy" id="2614577"/>
    <lineage>
        <taxon>Eukaryota</taxon>
        <taxon>Fungi</taxon>
        <taxon>Dikarya</taxon>
        <taxon>Ascomycota</taxon>
        <taxon>Pezizomycotina</taxon>
        <taxon>Sordariomycetes</taxon>
        <taxon>Hypocreomycetidae</taxon>
        <taxon>Hypocreales</taxon>
        <taxon>Bionectriaceae</taxon>
        <taxon>Emericellopsis</taxon>
    </lineage>
</organism>
<protein>
    <submittedName>
        <fullName evidence="2">Metallo-dependent phosphatase-like protein</fullName>
    </submittedName>
</protein>
<sequence>MGLLQWLGLRRRNQWQPLTLLDSLLLSPLTYLTSLFYHVVLLLRGHPFHPAHPKIRVVAISDTHDQIVHIPQGDILVHAGDLTNEGTVRDIQKQIDWLKRQPHAVKIVIAGNHDSWFDPKSRRDEDVKSGAQVDLDGVVYLESQMTVQEIRGRKVHIFGVPDIPNIGPPEFAFQYQPDEHPWLSKIPPETDILITHSPPKHHHDLALGDPHLLRELYRVRPRLHIFGHVHFGYGSSPAYYDDLQTAYERLMARPKRGWLRECFPCALWWDVATVLYLGLESVAWKWLMGGPGSNRGGLMVNAAQMHGNTGKVRSRAVVVDI</sequence>
<evidence type="ECO:0000313" key="3">
    <source>
        <dbReference type="Proteomes" id="UP000887229"/>
    </source>
</evidence>
<dbReference type="Proteomes" id="UP000887229">
    <property type="component" value="Unassembled WGS sequence"/>
</dbReference>
<dbReference type="GeneID" id="70292726"/>
<dbReference type="PANTHER" id="PTHR12905:SF18">
    <property type="entry name" value="ESTER HYDROLASE, PUTATIVE (AFU_ORTHOLOGUE AFUA_4G03130)-RELATED"/>
    <property type="match status" value="1"/>
</dbReference>
<dbReference type="PANTHER" id="PTHR12905">
    <property type="entry name" value="METALLOPHOSPHOESTERASE"/>
    <property type="match status" value="1"/>
</dbReference>
<dbReference type="CDD" id="cd07379">
    <property type="entry name" value="MPP_239FB"/>
    <property type="match status" value="1"/>
</dbReference>
<dbReference type="AlphaFoldDB" id="A0A9P7ZVJ5"/>
<dbReference type="OrthoDB" id="630188at2759"/>
<dbReference type="GO" id="GO:0016787">
    <property type="term" value="F:hydrolase activity"/>
    <property type="evidence" value="ECO:0007669"/>
    <property type="project" value="InterPro"/>
</dbReference>
<dbReference type="RefSeq" id="XP_046122775.1">
    <property type="nucleotide sequence ID" value="XM_046261823.1"/>
</dbReference>
<dbReference type="EMBL" id="MU251242">
    <property type="protein sequence ID" value="KAG9258851.1"/>
    <property type="molecule type" value="Genomic_DNA"/>
</dbReference>
<accession>A0A9P7ZVJ5</accession>
<evidence type="ECO:0000259" key="1">
    <source>
        <dbReference type="Pfam" id="PF00149"/>
    </source>
</evidence>
<proteinExistence type="predicted"/>
<dbReference type="Gene3D" id="3.60.21.10">
    <property type="match status" value="1"/>
</dbReference>
<reference evidence="2" key="1">
    <citation type="journal article" date="2021" name="IMA Fungus">
        <title>Genomic characterization of three marine fungi, including Emericellopsis atlantica sp. nov. with signatures of a generalist lifestyle and marine biomass degradation.</title>
        <authorList>
            <person name="Hagestad O.C."/>
            <person name="Hou L."/>
            <person name="Andersen J.H."/>
            <person name="Hansen E.H."/>
            <person name="Altermark B."/>
            <person name="Li C."/>
            <person name="Kuhnert E."/>
            <person name="Cox R.J."/>
            <person name="Crous P.W."/>
            <person name="Spatafora J.W."/>
            <person name="Lail K."/>
            <person name="Amirebrahimi M."/>
            <person name="Lipzen A."/>
            <person name="Pangilinan J."/>
            <person name="Andreopoulos W."/>
            <person name="Hayes R.D."/>
            <person name="Ng V."/>
            <person name="Grigoriev I.V."/>
            <person name="Jackson S.A."/>
            <person name="Sutton T.D.S."/>
            <person name="Dobson A.D.W."/>
            <person name="Rama T."/>
        </authorList>
    </citation>
    <scope>NUCLEOTIDE SEQUENCE</scope>
    <source>
        <strain evidence="2">TS7</strain>
    </source>
</reference>
<dbReference type="InterPro" id="IPR029052">
    <property type="entry name" value="Metallo-depent_PP-like"/>
</dbReference>
<dbReference type="Pfam" id="PF00149">
    <property type="entry name" value="Metallophos"/>
    <property type="match status" value="1"/>
</dbReference>
<dbReference type="SUPFAM" id="SSF56300">
    <property type="entry name" value="Metallo-dependent phosphatases"/>
    <property type="match status" value="1"/>
</dbReference>
<evidence type="ECO:0000313" key="2">
    <source>
        <dbReference type="EMBL" id="KAG9258851.1"/>
    </source>
</evidence>
<gene>
    <name evidence="2" type="ORF">F5Z01DRAFT_631946</name>
</gene>
<comment type="caution">
    <text evidence="2">The sequence shown here is derived from an EMBL/GenBank/DDBJ whole genome shotgun (WGS) entry which is preliminary data.</text>
</comment>
<dbReference type="InterPro" id="IPR051693">
    <property type="entry name" value="UPF0046_metallophosphoest"/>
</dbReference>
<keyword evidence="3" id="KW-1185">Reference proteome</keyword>